<dbReference type="eggNOG" id="ENOG502S69X">
    <property type="taxonomic scope" value="Eukaryota"/>
</dbReference>
<dbReference type="Gene3D" id="3.80.10.10">
    <property type="entry name" value="Ribonuclease Inhibitor"/>
    <property type="match status" value="1"/>
</dbReference>
<dbReference type="VEuPathDB" id="FungiDB:CPUR_07787"/>
<dbReference type="InterPro" id="IPR011990">
    <property type="entry name" value="TPR-like_helical_dom_sf"/>
</dbReference>
<dbReference type="Proteomes" id="UP000016801">
    <property type="component" value="Unassembled WGS sequence"/>
</dbReference>
<dbReference type="AlphaFoldDB" id="M1WI49"/>
<dbReference type="SUPFAM" id="SSF48452">
    <property type="entry name" value="TPR-like"/>
    <property type="match status" value="1"/>
</dbReference>
<dbReference type="Pfam" id="PF12937">
    <property type="entry name" value="F-box-like"/>
    <property type="match status" value="1"/>
</dbReference>
<dbReference type="Gene3D" id="1.20.1280.50">
    <property type="match status" value="1"/>
</dbReference>
<accession>M1WI49</accession>
<proteinExistence type="predicted"/>
<dbReference type="PROSITE" id="PS50181">
    <property type="entry name" value="FBOX"/>
    <property type="match status" value="1"/>
</dbReference>
<sequence>MTLFRAMELELTVADLMESARVDIETARASSETARACDATATRENERALKTLTMVMRSCPCARGVEHGRCTCKFFDTISHDKGAIFRTAFFRHVDCEVPWDSSKCDDVHHIQALDLRAATYEAMGKLDLAVKDAEWMVELAPQMLDGYIRLGNLARLQGNEEYACNLYKSGIEANEVTGQGSSPKLQQLHALLRLFLKKDPICLPAEIVGRIFSYLSWNEILRILRVSKQWKRVLTSPVHGKLWKDIVFSHRYWKLKRVPLPSQLSEILSWAGDGGARRLVISNGNGFTEPTITQLLEASPSLEYLELNCVSDPSLRSTKKIWNQLRSFTIRMSNYDRPQVDSPGGFPRTFLQNATSSLEHLDLEDMPWQWYHEPSSLPLLPRLKTLRMSEYLHMDDRTDYTPFPIFPLSVAFPRLEQLWIDSDIPYLTLEPLEIWRGKWDDVWPHLKVLKFNCTEYLDSIDDYAAISHSTLRYLMSLRSLQHLRLDFKSSDWNKLFKGRHGLLSHLGGAQYSPSKNLRSFILSSPISPGGARTLVSNAIKTGQLTSFDLVFPEEPSTGKIVKTSLRHLKGYEWMRGAPSIHTLGCYNFRFPFDAGTDEDLPLPQFLATFPNLRTLKICSWEYDTLEFMDVVVAVLSVTRLKTIYTPCVDGAFLDQLREVAQQQYGVQLLADIPKEQWPMPLEP</sequence>
<keyword evidence="3" id="KW-1185">Reference proteome</keyword>
<dbReference type="OrthoDB" id="2254954at2759"/>
<organism evidence="2 3">
    <name type="scientific">Claviceps purpurea (strain 20.1)</name>
    <name type="common">Ergot fungus</name>
    <name type="synonym">Sphacelia segetum</name>
    <dbReference type="NCBI Taxonomy" id="1111077"/>
    <lineage>
        <taxon>Eukaryota</taxon>
        <taxon>Fungi</taxon>
        <taxon>Dikarya</taxon>
        <taxon>Ascomycota</taxon>
        <taxon>Pezizomycotina</taxon>
        <taxon>Sordariomycetes</taxon>
        <taxon>Hypocreomycetidae</taxon>
        <taxon>Hypocreales</taxon>
        <taxon>Clavicipitaceae</taxon>
        <taxon>Claviceps</taxon>
    </lineage>
</organism>
<gene>
    <name evidence="2" type="ORF">CPUR_07787</name>
</gene>
<comment type="caution">
    <text evidence="2">The sequence shown here is derived from an EMBL/GenBank/DDBJ whole genome shotgun (WGS) entry which is preliminary data.</text>
</comment>
<reference evidence="2 3" key="1">
    <citation type="journal article" date="2013" name="PLoS Genet.">
        <title>Plant-symbiotic fungi as chemical engineers: Multi-genome analysis of the Clavicipitaceae reveals dynamics of alkaloid loci.</title>
        <authorList>
            <person name="Schardl C.L."/>
            <person name="Young C.A."/>
            <person name="Hesse U."/>
            <person name="Amyotte S.G."/>
            <person name="Andreeva K."/>
            <person name="Calie P.J."/>
            <person name="Fleetwood D.J."/>
            <person name="Haws D.C."/>
            <person name="Moore N."/>
            <person name="Oeser B."/>
            <person name="Panaccione D.G."/>
            <person name="Schweri K.K."/>
            <person name="Voisey C.R."/>
            <person name="Farman M.L."/>
            <person name="Jaromczyk J.W."/>
            <person name="Roe B.A."/>
            <person name="O'Sullivan D.M."/>
            <person name="Scott B."/>
            <person name="Tudzynski P."/>
            <person name="An Z."/>
            <person name="Arnaoudova E.G."/>
            <person name="Bullock C.T."/>
            <person name="Charlton N.D."/>
            <person name="Chen L."/>
            <person name="Cox M."/>
            <person name="Dinkins R.D."/>
            <person name="Florea S."/>
            <person name="Glenn A.E."/>
            <person name="Gordon A."/>
            <person name="Gueldener U."/>
            <person name="Harris D.R."/>
            <person name="Hollin W."/>
            <person name="Jaromczyk J."/>
            <person name="Johnson R.D."/>
            <person name="Khan A.K."/>
            <person name="Leistner E."/>
            <person name="Leuchtmann A."/>
            <person name="Li C."/>
            <person name="Liu J."/>
            <person name="Liu J."/>
            <person name="Liu M."/>
            <person name="Mace W."/>
            <person name="Machado C."/>
            <person name="Nagabhyru P."/>
            <person name="Pan J."/>
            <person name="Schmid J."/>
            <person name="Sugawara K."/>
            <person name="Steiner U."/>
            <person name="Takach J.E."/>
            <person name="Tanaka E."/>
            <person name="Webb J.S."/>
            <person name="Wilson E.V."/>
            <person name="Wiseman J.L."/>
            <person name="Yoshida R."/>
            <person name="Zeng Z."/>
        </authorList>
    </citation>
    <scope>NUCLEOTIDE SEQUENCE [LARGE SCALE GENOMIC DNA]</scope>
    <source>
        <strain evidence="2 3">20.1</strain>
    </source>
</reference>
<dbReference type="InterPro" id="IPR032675">
    <property type="entry name" value="LRR_dom_sf"/>
</dbReference>
<dbReference type="SMART" id="SM00256">
    <property type="entry name" value="FBOX"/>
    <property type="match status" value="1"/>
</dbReference>
<protein>
    <recommendedName>
        <fullName evidence="1">F-box domain-containing protein</fullName>
    </recommendedName>
</protein>
<evidence type="ECO:0000259" key="1">
    <source>
        <dbReference type="PROSITE" id="PS50181"/>
    </source>
</evidence>
<name>M1WI49_CLAP2</name>
<dbReference type="InterPro" id="IPR001810">
    <property type="entry name" value="F-box_dom"/>
</dbReference>
<dbReference type="HOGENOM" id="CLU_010622_0_0_1"/>
<dbReference type="InterPro" id="IPR036047">
    <property type="entry name" value="F-box-like_dom_sf"/>
</dbReference>
<dbReference type="EMBL" id="CAGA01000068">
    <property type="protein sequence ID" value="CCE33859.1"/>
    <property type="molecule type" value="Genomic_DNA"/>
</dbReference>
<evidence type="ECO:0000313" key="3">
    <source>
        <dbReference type="Proteomes" id="UP000016801"/>
    </source>
</evidence>
<feature type="domain" description="F-box" evidence="1">
    <location>
        <begin position="198"/>
        <end position="247"/>
    </location>
</feature>
<evidence type="ECO:0000313" key="2">
    <source>
        <dbReference type="EMBL" id="CCE33859.1"/>
    </source>
</evidence>
<dbReference type="SUPFAM" id="SSF81383">
    <property type="entry name" value="F-box domain"/>
    <property type="match status" value="1"/>
</dbReference>
<dbReference type="SUPFAM" id="SSF52047">
    <property type="entry name" value="RNI-like"/>
    <property type="match status" value="1"/>
</dbReference>
<dbReference type="Gene3D" id="1.25.40.10">
    <property type="entry name" value="Tetratricopeptide repeat domain"/>
    <property type="match status" value="1"/>
</dbReference>
<dbReference type="STRING" id="1111077.M1WI49"/>